<dbReference type="SUPFAM" id="SSF55486">
    <property type="entry name" value="Metalloproteases ('zincins'), catalytic domain"/>
    <property type="match status" value="1"/>
</dbReference>
<keyword evidence="2" id="KW-1185">Reference proteome</keyword>
<sequence length="108" mass="13049">MIIFDAAMKKANTREEKLFILDEKLKRSVMNFMNIHSRFLFEQRFYKERNEGIVSANRLNQLMEESINEAYAGSLEQPSIYSWVWTPHYYITQSPFYNFPYTFGIYLH</sequence>
<name>W4RP49_9BACI</name>
<evidence type="ECO:0000313" key="2">
    <source>
        <dbReference type="Proteomes" id="UP000018949"/>
    </source>
</evidence>
<dbReference type="Gene3D" id="1.10.1370.20">
    <property type="entry name" value="Oligoendopeptidase f, C-terminal domain"/>
    <property type="match status" value="1"/>
</dbReference>
<comment type="caution">
    <text evidence="1">The sequence shown here is derived from an EMBL/GenBank/DDBJ whole genome shotgun (WGS) entry which is preliminary data.</text>
</comment>
<organism evidence="1 2">
    <name type="scientific">Mesobacillus boroniphilus JCM 21738</name>
    <dbReference type="NCBI Taxonomy" id="1294265"/>
    <lineage>
        <taxon>Bacteria</taxon>
        <taxon>Bacillati</taxon>
        <taxon>Bacillota</taxon>
        <taxon>Bacilli</taxon>
        <taxon>Bacillales</taxon>
        <taxon>Bacillaceae</taxon>
        <taxon>Mesobacillus</taxon>
    </lineage>
</organism>
<reference evidence="1 2" key="1">
    <citation type="submission" date="2013-12" db="EMBL/GenBank/DDBJ databases">
        <title>NBRP : Genome information of microbial organism related human and environment.</title>
        <authorList>
            <person name="Hattori M."/>
            <person name="Oshima K."/>
            <person name="Inaba H."/>
            <person name="Suda W."/>
            <person name="Sakamoto M."/>
            <person name="Iino T."/>
            <person name="Kitahara M."/>
            <person name="Oshida Y."/>
            <person name="Iida T."/>
            <person name="Kudo T."/>
            <person name="Itoh T."/>
            <person name="Ahmed I."/>
            <person name="Ohkuma M."/>
        </authorList>
    </citation>
    <scope>NUCLEOTIDE SEQUENCE [LARGE SCALE GENOMIC DNA]</scope>
    <source>
        <strain evidence="1 2">JCM 21738</strain>
    </source>
</reference>
<proteinExistence type="predicted"/>
<dbReference type="EMBL" id="BAUW01000038">
    <property type="protein sequence ID" value="GAE46205.1"/>
    <property type="molecule type" value="Genomic_DNA"/>
</dbReference>
<dbReference type="InterPro" id="IPR042088">
    <property type="entry name" value="OligoPept_F_C"/>
</dbReference>
<dbReference type="AlphaFoldDB" id="W4RP49"/>
<evidence type="ECO:0000313" key="1">
    <source>
        <dbReference type="EMBL" id="GAE46205.1"/>
    </source>
</evidence>
<dbReference type="eggNOG" id="COG1164">
    <property type="taxonomic scope" value="Bacteria"/>
</dbReference>
<accession>W4RP49</accession>
<dbReference type="Proteomes" id="UP000018949">
    <property type="component" value="Unassembled WGS sequence"/>
</dbReference>
<gene>
    <name evidence="1" type="ORF">JCM21738_3087</name>
</gene>
<protein>
    <submittedName>
        <fullName evidence="1">Oligoendopeptidase F</fullName>
    </submittedName>
</protein>
<dbReference type="MEROPS" id="M03.A08"/>